<evidence type="ECO:0000259" key="3">
    <source>
        <dbReference type="Pfam" id="PF14104"/>
    </source>
</evidence>
<feature type="domain" description="Transposase IS4-like" evidence="2">
    <location>
        <begin position="128"/>
        <end position="444"/>
    </location>
</feature>
<dbReference type="GO" id="GO:0003677">
    <property type="term" value="F:DNA binding"/>
    <property type="evidence" value="ECO:0007669"/>
    <property type="project" value="InterPro"/>
</dbReference>
<gene>
    <name evidence="4" type="ORF">JETT_3935</name>
</gene>
<dbReference type="NCBIfam" id="NF033559">
    <property type="entry name" value="transpos_IS1634"/>
    <property type="match status" value="1"/>
</dbReference>
<accession>A0A533Q5J7</accession>
<evidence type="ECO:0000259" key="2">
    <source>
        <dbReference type="Pfam" id="PF01609"/>
    </source>
</evidence>
<keyword evidence="1" id="KW-0812">Transmembrane</keyword>
<dbReference type="GO" id="GO:0004803">
    <property type="term" value="F:transposase activity"/>
    <property type="evidence" value="ECO:0007669"/>
    <property type="project" value="InterPro"/>
</dbReference>
<dbReference type="Pfam" id="PF14104">
    <property type="entry name" value="DUF4277"/>
    <property type="match status" value="1"/>
</dbReference>
<proteinExistence type="predicted"/>
<name>A0A533Q5J7_9BACT</name>
<dbReference type="InterPro" id="IPR047654">
    <property type="entry name" value="IS1634_transpos"/>
</dbReference>
<dbReference type="Proteomes" id="UP000319783">
    <property type="component" value="Unassembled WGS sequence"/>
</dbReference>
<reference evidence="4 5" key="1">
    <citation type="submission" date="2019-04" db="EMBL/GenBank/DDBJ databases">
        <title>Genome of a novel bacterium Candidatus Jettenia ecosi reconstructed from metagenome of an anammox bioreactor.</title>
        <authorList>
            <person name="Mardanov A.V."/>
            <person name="Beletsky A.V."/>
            <person name="Ravin N.V."/>
            <person name="Botchkova E.A."/>
            <person name="Litti Y.V."/>
            <person name="Nozhevnikova A.N."/>
        </authorList>
    </citation>
    <scope>NUCLEOTIDE SEQUENCE [LARGE SCALE GENOMIC DNA]</scope>
    <source>
        <strain evidence="4">J2</strain>
    </source>
</reference>
<feature type="transmembrane region" description="Helical" evidence="1">
    <location>
        <begin position="444"/>
        <end position="461"/>
    </location>
</feature>
<dbReference type="EMBL" id="SULG01000203">
    <property type="protein sequence ID" value="TLD39804.1"/>
    <property type="molecule type" value="Genomic_DNA"/>
</dbReference>
<evidence type="ECO:0000313" key="5">
    <source>
        <dbReference type="Proteomes" id="UP000319783"/>
    </source>
</evidence>
<evidence type="ECO:0000256" key="1">
    <source>
        <dbReference type="SAM" id="Phobius"/>
    </source>
</evidence>
<dbReference type="PANTHER" id="PTHR34614:SF2">
    <property type="entry name" value="TRANSPOSASE IS4-LIKE DOMAIN-CONTAINING PROTEIN"/>
    <property type="match status" value="1"/>
</dbReference>
<dbReference type="AlphaFoldDB" id="A0A533Q5J7"/>
<sequence length="540" mass="61779">MEALAYESQQLGHLGIIAGMCREIDLIGQIDTCIDQNERKVSVGQAVQAMIINALGFVDSPLYLTPEFFHNKPVEILIGRGLQAEDLNDDSLGRALDLLYKKGVTEVFAQVASHALSISGIKHTTYHLDSTSISFEGEYNHQEDMQAIEITHGYSRDKRPDLKQAIVSLICTYKSSIPVWLAVHSGNEVDKTLFPQLIDAYVKQLKGSPQPYFVADSALYSAENLGMLSEKVKWISRVPETIKEAKHLKEQTDVSTMSAEKEGYRLKEVFSEYGGIRQRWLLVFSLAAYKREEVSLQKRIGKELEKVQKEVWHLTNQVFPDKQAAEEADGKLQRKWSYHSLTVQYEPVYRYATRGHPKTGQQPQETLWKVVAEVREDHEKRQRAKKSLGKFILATNQLNSEEMSPESMLDVYKGQTVSVERGFRFLKDPLFFASGLFLHKPQRIMSLLMVMGLSLLVYSLAERKLRLQLAQHHEFIPNQVGKPTQNPTLRRVFQVFRGIHLLIVKNTTAREYKVLNLKPIHQTIIRLLGPHVENCYFFHL</sequence>
<dbReference type="PANTHER" id="PTHR34614">
    <property type="match status" value="1"/>
</dbReference>
<organism evidence="4 5">
    <name type="scientific">Candidatus Jettenia ecosi</name>
    <dbReference type="NCBI Taxonomy" id="2494326"/>
    <lineage>
        <taxon>Bacteria</taxon>
        <taxon>Pseudomonadati</taxon>
        <taxon>Planctomycetota</taxon>
        <taxon>Candidatus Brocadiia</taxon>
        <taxon>Candidatus Brocadiales</taxon>
        <taxon>Candidatus Brocadiaceae</taxon>
        <taxon>Candidatus Jettenia</taxon>
    </lineage>
</organism>
<dbReference type="GO" id="GO:0006313">
    <property type="term" value="P:DNA transposition"/>
    <property type="evidence" value="ECO:0007669"/>
    <property type="project" value="InterPro"/>
</dbReference>
<evidence type="ECO:0000313" key="4">
    <source>
        <dbReference type="EMBL" id="TLD39804.1"/>
    </source>
</evidence>
<dbReference type="InterPro" id="IPR025457">
    <property type="entry name" value="DUF4277"/>
</dbReference>
<feature type="domain" description="DUF4277" evidence="3">
    <location>
        <begin position="7"/>
        <end position="112"/>
    </location>
</feature>
<comment type="caution">
    <text evidence="4">The sequence shown here is derived from an EMBL/GenBank/DDBJ whole genome shotgun (WGS) entry which is preliminary data.</text>
</comment>
<protein>
    <submittedName>
        <fullName evidence="4">Mobile element protein</fullName>
    </submittedName>
</protein>
<dbReference type="InterPro" id="IPR002559">
    <property type="entry name" value="Transposase_11"/>
</dbReference>
<keyword evidence="1" id="KW-0472">Membrane</keyword>
<dbReference type="Pfam" id="PF01609">
    <property type="entry name" value="DDE_Tnp_1"/>
    <property type="match status" value="1"/>
</dbReference>
<keyword evidence="1" id="KW-1133">Transmembrane helix</keyword>